<gene>
    <name evidence="2" type="ORF">GCWU000324_02664</name>
</gene>
<dbReference type="Proteomes" id="UP000003009">
    <property type="component" value="Unassembled WGS sequence"/>
</dbReference>
<sequence length="198" mass="21867">MPQRGFQLVFVFAEHIGRPLPLQLQRFISDIGAVVAQQPLFQIADEFGLLALVHAVAMQQCTTHAQTDFHAALRIRQIRPRLRLPQPRLRRCQIGRAGKGGVNQAIELGVVECPPPLRENRRLRMGGQAEGGGGFNRGGGVLGMSGAARKQHGTEEKQGKAFEHFENRQKNGNRDDYSKKRSGAVSENVNVSGRLKTE</sequence>
<evidence type="ECO:0000256" key="1">
    <source>
        <dbReference type="SAM" id="MobiDB-lite"/>
    </source>
</evidence>
<organism evidence="2 3">
    <name type="scientific">Kingella oralis ATCC 51147</name>
    <dbReference type="NCBI Taxonomy" id="629741"/>
    <lineage>
        <taxon>Bacteria</taxon>
        <taxon>Pseudomonadati</taxon>
        <taxon>Pseudomonadota</taxon>
        <taxon>Betaproteobacteria</taxon>
        <taxon>Neisseriales</taxon>
        <taxon>Neisseriaceae</taxon>
        <taxon>Kingella</taxon>
    </lineage>
</organism>
<protein>
    <submittedName>
        <fullName evidence="2">Uncharacterized protein</fullName>
    </submittedName>
</protein>
<feature type="compositionally biased region" description="Gly residues" evidence="1">
    <location>
        <begin position="128"/>
        <end position="143"/>
    </location>
</feature>
<feature type="compositionally biased region" description="Basic and acidic residues" evidence="1">
    <location>
        <begin position="152"/>
        <end position="179"/>
    </location>
</feature>
<keyword evidence="3" id="KW-1185">Reference proteome</keyword>
<dbReference type="AlphaFoldDB" id="C4GLU1"/>
<dbReference type="EMBL" id="ACJW02000005">
    <property type="protein sequence ID" value="EEP67092.1"/>
    <property type="molecule type" value="Genomic_DNA"/>
</dbReference>
<accession>C4GLU1</accession>
<feature type="region of interest" description="Disordered" evidence="1">
    <location>
        <begin position="125"/>
        <end position="198"/>
    </location>
</feature>
<dbReference type="HOGENOM" id="CLU_1376554_0_0_4"/>
<proteinExistence type="predicted"/>
<comment type="caution">
    <text evidence="2">The sequence shown here is derived from an EMBL/GenBank/DDBJ whole genome shotgun (WGS) entry which is preliminary data.</text>
</comment>
<name>C4GLU1_9NEIS</name>
<evidence type="ECO:0000313" key="3">
    <source>
        <dbReference type="Proteomes" id="UP000003009"/>
    </source>
</evidence>
<evidence type="ECO:0000313" key="2">
    <source>
        <dbReference type="EMBL" id="EEP67092.1"/>
    </source>
</evidence>
<reference evidence="2" key="1">
    <citation type="submission" date="2009-04" db="EMBL/GenBank/DDBJ databases">
        <authorList>
            <person name="Weinstock G."/>
            <person name="Sodergren E."/>
            <person name="Clifton S."/>
            <person name="Fulton L."/>
            <person name="Fulton B."/>
            <person name="Courtney L."/>
            <person name="Fronick C."/>
            <person name="Harrison M."/>
            <person name="Strong C."/>
            <person name="Farmer C."/>
            <person name="Delahaunty K."/>
            <person name="Markovic C."/>
            <person name="Hall O."/>
            <person name="Minx P."/>
            <person name="Tomlinson C."/>
            <person name="Mitreva M."/>
            <person name="Nelson J."/>
            <person name="Hou S."/>
            <person name="Wollam A."/>
            <person name="Pepin K.H."/>
            <person name="Johnson M."/>
            <person name="Bhonagiri V."/>
            <person name="Nash W.E."/>
            <person name="Warren W."/>
            <person name="Chinwalla A."/>
            <person name="Mardis E.R."/>
            <person name="Wilson R.K."/>
        </authorList>
    </citation>
    <scope>NUCLEOTIDE SEQUENCE [LARGE SCALE GENOMIC DNA]</scope>
    <source>
        <strain evidence="2">ATCC 51147</strain>
    </source>
</reference>